<dbReference type="AlphaFoldDB" id="A0A4C1W214"/>
<accession>A0A4C1W214</accession>
<organism evidence="1 2">
    <name type="scientific">Eumeta variegata</name>
    <name type="common">Bagworm moth</name>
    <name type="synonym">Eumeta japonica</name>
    <dbReference type="NCBI Taxonomy" id="151549"/>
    <lineage>
        <taxon>Eukaryota</taxon>
        <taxon>Metazoa</taxon>
        <taxon>Ecdysozoa</taxon>
        <taxon>Arthropoda</taxon>
        <taxon>Hexapoda</taxon>
        <taxon>Insecta</taxon>
        <taxon>Pterygota</taxon>
        <taxon>Neoptera</taxon>
        <taxon>Endopterygota</taxon>
        <taxon>Lepidoptera</taxon>
        <taxon>Glossata</taxon>
        <taxon>Ditrysia</taxon>
        <taxon>Tineoidea</taxon>
        <taxon>Psychidae</taxon>
        <taxon>Oiketicinae</taxon>
        <taxon>Eumeta</taxon>
    </lineage>
</organism>
<evidence type="ECO:0000313" key="2">
    <source>
        <dbReference type="Proteomes" id="UP000299102"/>
    </source>
</evidence>
<dbReference type="EMBL" id="BGZK01000460">
    <property type="protein sequence ID" value="GBP44880.1"/>
    <property type="molecule type" value="Genomic_DNA"/>
</dbReference>
<name>A0A4C1W214_EUMVA</name>
<comment type="caution">
    <text evidence="1">The sequence shown here is derived from an EMBL/GenBank/DDBJ whole genome shotgun (WGS) entry which is preliminary data.</text>
</comment>
<reference evidence="1 2" key="1">
    <citation type="journal article" date="2019" name="Commun. Biol.">
        <title>The bagworm genome reveals a unique fibroin gene that provides high tensile strength.</title>
        <authorList>
            <person name="Kono N."/>
            <person name="Nakamura H."/>
            <person name="Ohtoshi R."/>
            <person name="Tomita M."/>
            <person name="Numata K."/>
            <person name="Arakawa K."/>
        </authorList>
    </citation>
    <scope>NUCLEOTIDE SEQUENCE [LARGE SCALE GENOMIC DNA]</scope>
</reference>
<sequence length="217" mass="24521">MKPPVARRRCTCPPPRLTQEVKAGLRGRGEEAGQRVDCDGMLRLCYGVVRSLSMLALNDRHWRTVEEHESSPKQRHSEEERDNVIVLDGKSSIQFHSPAPRASAPEGFHVGHSMAPAHWLNSLGRLSLSLLSLFAATLQVTSVVTSPFRNLYVRDNTAFRIHYSVLFTFYRRLARSPCMVKRLRRKQTARVPRTAYLASVGHVLRATLTTLLLLDPL</sequence>
<proteinExistence type="predicted"/>
<keyword evidence="2" id="KW-1185">Reference proteome</keyword>
<dbReference type="Proteomes" id="UP000299102">
    <property type="component" value="Unassembled WGS sequence"/>
</dbReference>
<gene>
    <name evidence="1" type="ORF">EVAR_24793_1</name>
</gene>
<protein>
    <submittedName>
        <fullName evidence="1">Uncharacterized protein</fullName>
    </submittedName>
</protein>
<evidence type="ECO:0000313" key="1">
    <source>
        <dbReference type="EMBL" id="GBP44880.1"/>
    </source>
</evidence>